<sequence>MKIFLFWCSFDLTPQLTQLTTVLTFRSLEHTLLCNWRIPKLITFNLNLGIYPPAPVNRFNPSRSLAIRFNPYFLPTGSSGFPETQSRDFIWTPFGVHFSTISLPFPICS</sequence>
<dbReference type="AlphaFoldDB" id="A0AAN9KDQ9"/>
<comment type="caution">
    <text evidence="1">The sequence shown here is derived from an EMBL/GenBank/DDBJ whole genome shotgun (WGS) entry which is preliminary data.</text>
</comment>
<evidence type="ECO:0000313" key="2">
    <source>
        <dbReference type="Proteomes" id="UP001367508"/>
    </source>
</evidence>
<name>A0AAN9KDQ9_CANGL</name>
<keyword evidence="2" id="KW-1185">Reference proteome</keyword>
<organism evidence="1 2">
    <name type="scientific">Canavalia gladiata</name>
    <name type="common">Sword bean</name>
    <name type="synonym">Dolichos gladiatus</name>
    <dbReference type="NCBI Taxonomy" id="3824"/>
    <lineage>
        <taxon>Eukaryota</taxon>
        <taxon>Viridiplantae</taxon>
        <taxon>Streptophyta</taxon>
        <taxon>Embryophyta</taxon>
        <taxon>Tracheophyta</taxon>
        <taxon>Spermatophyta</taxon>
        <taxon>Magnoliopsida</taxon>
        <taxon>eudicotyledons</taxon>
        <taxon>Gunneridae</taxon>
        <taxon>Pentapetalae</taxon>
        <taxon>rosids</taxon>
        <taxon>fabids</taxon>
        <taxon>Fabales</taxon>
        <taxon>Fabaceae</taxon>
        <taxon>Papilionoideae</taxon>
        <taxon>50 kb inversion clade</taxon>
        <taxon>NPAAA clade</taxon>
        <taxon>indigoferoid/millettioid clade</taxon>
        <taxon>Phaseoleae</taxon>
        <taxon>Canavalia</taxon>
    </lineage>
</organism>
<gene>
    <name evidence="1" type="ORF">VNO77_39471</name>
</gene>
<reference evidence="1 2" key="1">
    <citation type="submission" date="2024-01" db="EMBL/GenBank/DDBJ databases">
        <title>The genomes of 5 underutilized Papilionoideae crops provide insights into root nodulation and disease resistanc.</title>
        <authorList>
            <person name="Jiang F."/>
        </authorList>
    </citation>
    <scope>NUCLEOTIDE SEQUENCE [LARGE SCALE GENOMIC DNA]</scope>
    <source>
        <strain evidence="1">LVBAO_FW01</strain>
        <tissue evidence="1">Leaves</tissue>
    </source>
</reference>
<protein>
    <submittedName>
        <fullName evidence="1">Uncharacterized protein</fullName>
    </submittedName>
</protein>
<accession>A0AAN9KDQ9</accession>
<evidence type="ECO:0000313" key="1">
    <source>
        <dbReference type="EMBL" id="KAK7314257.1"/>
    </source>
</evidence>
<proteinExistence type="predicted"/>
<dbReference type="Proteomes" id="UP001367508">
    <property type="component" value="Unassembled WGS sequence"/>
</dbReference>
<dbReference type="EMBL" id="JAYMYQ010000009">
    <property type="protein sequence ID" value="KAK7314257.1"/>
    <property type="molecule type" value="Genomic_DNA"/>
</dbReference>